<evidence type="ECO:0000256" key="1">
    <source>
        <dbReference type="SAM" id="Phobius"/>
    </source>
</evidence>
<keyword evidence="1" id="KW-0812">Transmembrane</keyword>
<dbReference type="Proteomes" id="UP000535937">
    <property type="component" value="Unassembled WGS sequence"/>
</dbReference>
<dbReference type="RefSeq" id="WP_183464125.1">
    <property type="nucleotide sequence ID" value="NZ_JACHWZ010000064.1"/>
</dbReference>
<organism evidence="2 3">
    <name type="scientific">Microbulbifer rhizosphaerae</name>
    <dbReference type="NCBI Taxonomy" id="1562603"/>
    <lineage>
        <taxon>Bacteria</taxon>
        <taxon>Pseudomonadati</taxon>
        <taxon>Pseudomonadota</taxon>
        <taxon>Gammaproteobacteria</taxon>
        <taxon>Cellvibrionales</taxon>
        <taxon>Microbulbiferaceae</taxon>
        <taxon>Microbulbifer</taxon>
    </lineage>
</organism>
<gene>
    <name evidence="2" type="ORF">FHS09_004595</name>
</gene>
<protein>
    <submittedName>
        <fullName evidence="2">Uncharacterized protein</fullName>
    </submittedName>
</protein>
<feature type="transmembrane region" description="Helical" evidence="1">
    <location>
        <begin position="6"/>
        <end position="26"/>
    </location>
</feature>
<reference evidence="2 3" key="1">
    <citation type="submission" date="2020-08" db="EMBL/GenBank/DDBJ databases">
        <title>Genomic Encyclopedia of Type Strains, Phase III (KMG-III): the genomes of soil and plant-associated and newly described type strains.</title>
        <authorList>
            <person name="Whitman W."/>
        </authorList>
    </citation>
    <scope>NUCLEOTIDE SEQUENCE [LARGE SCALE GENOMIC DNA]</scope>
    <source>
        <strain evidence="2 3">CECT 8799</strain>
    </source>
</reference>
<dbReference type="EMBL" id="JACHWZ010000064">
    <property type="protein sequence ID" value="MBB3063717.1"/>
    <property type="molecule type" value="Genomic_DNA"/>
</dbReference>
<keyword evidence="1" id="KW-0472">Membrane</keyword>
<proteinExistence type="predicted"/>
<dbReference type="AlphaFoldDB" id="A0A7W4ZBA8"/>
<evidence type="ECO:0000313" key="3">
    <source>
        <dbReference type="Proteomes" id="UP000535937"/>
    </source>
</evidence>
<name>A0A7W4ZBA8_9GAMM</name>
<sequence length="196" mass="21345">MDSGDWISLLMVLIASASAAITYAVYRSSTDPEVIVYADVDRKRPSFINLIIKNIGKGSAVDVIFRSSRPLPSQAFSIGIPKEMPAEMIDGPIIVGIPYLAPGQQLIVTWGQYGGLKKFLGSSSIEVTAIYCRSKSLRPFSRRVESVSKLDVTQFEGTDISDLNWGPKLVKAVEASTKELAKFHKTMAAAAESERS</sequence>
<comment type="caution">
    <text evidence="2">The sequence shown here is derived from an EMBL/GenBank/DDBJ whole genome shotgun (WGS) entry which is preliminary data.</text>
</comment>
<accession>A0A7W4ZBA8</accession>
<keyword evidence="3" id="KW-1185">Reference proteome</keyword>
<evidence type="ECO:0000313" key="2">
    <source>
        <dbReference type="EMBL" id="MBB3063717.1"/>
    </source>
</evidence>
<keyword evidence="1" id="KW-1133">Transmembrane helix</keyword>